<reference evidence="8" key="1">
    <citation type="journal article" date="2015" name="Nature">
        <title>Complex archaea that bridge the gap between prokaryotes and eukaryotes.</title>
        <authorList>
            <person name="Spang A."/>
            <person name="Saw J.H."/>
            <person name="Jorgensen S.L."/>
            <person name="Zaremba-Niedzwiedzka K."/>
            <person name="Martijn J."/>
            <person name="Lind A.E."/>
            <person name="van Eijk R."/>
            <person name="Schleper C."/>
            <person name="Guy L."/>
            <person name="Ettema T.J."/>
        </authorList>
    </citation>
    <scope>NUCLEOTIDE SEQUENCE</scope>
</reference>
<protein>
    <recommendedName>
        <fullName evidence="9">(Fe-S)-binding protein</fullName>
    </recommendedName>
</protein>
<evidence type="ECO:0000256" key="3">
    <source>
        <dbReference type="ARBA" id="ARBA00023002"/>
    </source>
</evidence>
<keyword evidence="3" id="KW-0560">Oxidoreductase</keyword>
<dbReference type="GO" id="GO:0051539">
    <property type="term" value="F:4 iron, 4 sulfur cluster binding"/>
    <property type="evidence" value="ECO:0007669"/>
    <property type="project" value="UniProtKB-KW"/>
</dbReference>
<dbReference type="Pfam" id="PF02754">
    <property type="entry name" value="CCG"/>
    <property type="match status" value="2"/>
</dbReference>
<evidence type="ECO:0000259" key="6">
    <source>
        <dbReference type="Pfam" id="PF02754"/>
    </source>
</evidence>
<evidence type="ECO:0000259" key="7">
    <source>
        <dbReference type="Pfam" id="PF13183"/>
    </source>
</evidence>
<sequence>MKSISNIEFSKFKEYYIKECNECGICFKNCFAYKNTKYPIHKTLKSLFQNNLDKKNVKRIKKFLKSCLYCKSCQNSCINGLDLSERLAAIKFELFKIDRKYTWLPHNIPSIFGKFVNGGRIAYFLRNINNYLIPWKNREKFDKYRVPETRDVIFFSGCGIQLLENQYFTILEILTKLDLNFGLIDGSFDKPVCCGAHLMDYGQFEHGIYLLNNLIDEIKKFNTKKVLVYCASCFYGLKKLAPQFIEDYDLEIIYAADYFAELLKKEENKELLNTLNIKSNVITIHDSCHLAHSGDTSSIRNLLSVLPNVNISEMKHNKQNSICDLYCIFRELNNPLKLILKKDIIPIIDEAVESKADVLCSLCPGCHAFLTIFGDGLSSSLGLTKKRILVKNWVSILGDYLGIRKKDMLTYRLSHFITIPFKESGLWYLLQILRAFVRGYMGLKEPKYNIM</sequence>
<dbReference type="AlphaFoldDB" id="A0A0F9PCU2"/>
<feature type="domain" description="4Fe-4S ferredoxin-type" evidence="7">
    <location>
        <begin position="17"/>
        <end position="80"/>
    </location>
</feature>
<dbReference type="SUPFAM" id="SSF46548">
    <property type="entry name" value="alpha-helical ferredoxin"/>
    <property type="match status" value="1"/>
</dbReference>
<dbReference type="InterPro" id="IPR004017">
    <property type="entry name" value="Cys_rich_dom"/>
</dbReference>
<keyword evidence="1" id="KW-0004">4Fe-4S</keyword>
<feature type="domain" description="Cysteine-rich" evidence="6">
    <location>
        <begin position="282"/>
        <end position="370"/>
    </location>
</feature>
<gene>
    <name evidence="8" type="ORF">LCGC14_0858990</name>
</gene>
<evidence type="ECO:0008006" key="9">
    <source>
        <dbReference type="Google" id="ProtNLM"/>
    </source>
</evidence>
<dbReference type="Gene3D" id="1.10.1060.10">
    <property type="entry name" value="Alpha-helical ferredoxin"/>
    <property type="match status" value="1"/>
</dbReference>
<evidence type="ECO:0000256" key="5">
    <source>
        <dbReference type="ARBA" id="ARBA00023014"/>
    </source>
</evidence>
<keyword evidence="5" id="KW-0411">Iron-sulfur</keyword>
<dbReference type="GO" id="GO:0046872">
    <property type="term" value="F:metal ion binding"/>
    <property type="evidence" value="ECO:0007669"/>
    <property type="project" value="UniProtKB-KW"/>
</dbReference>
<evidence type="ECO:0000256" key="4">
    <source>
        <dbReference type="ARBA" id="ARBA00023004"/>
    </source>
</evidence>
<comment type="caution">
    <text evidence="8">The sequence shown here is derived from an EMBL/GenBank/DDBJ whole genome shotgun (WGS) entry which is preliminary data.</text>
</comment>
<dbReference type="InterPro" id="IPR051460">
    <property type="entry name" value="HdrC_iron-sulfur_subunit"/>
</dbReference>
<feature type="domain" description="Cysteine-rich" evidence="6">
    <location>
        <begin position="152"/>
        <end position="237"/>
    </location>
</feature>
<keyword evidence="4" id="KW-0408">Iron</keyword>
<dbReference type="PANTHER" id="PTHR43255">
    <property type="entry name" value="IRON-SULFUR-BINDING OXIDOREDUCTASE FADF-RELATED-RELATED"/>
    <property type="match status" value="1"/>
</dbReference>
<evidence type="ECO:0000256" key="1">
    <source>
        <dbReference type="ARBA" id="ARBA00022485"/>
    </source>
</evidence>
<dbReference type="InterPro" id="IPR017896">
    <property type="entry name" value="4Fe4S_Fe-S-bd"/>
</dbReference>
<evidence type="ECO:0000256" key="2">
    <source>
        <dbReference type="ARBA" id="ARBA00022723"/>
    </source>
</evidence>
<evidence type="ECO:0000313" key="8">
    <source>
        <dbReference type="EMBL" id="KKN27974.1"/>
    </source>
</evidence>
<dbReference type="Pfam" id="PF13183">
    <property type="entry name" value="Fer4_8"/>
    <property type="match status" value="1"/>
</dbReference>
<dbReference type="GO" id="GO:0016491">
    <property type="term" value="F:oxidoreductase activity"/>
    <property type="evidence" value="ECO:0007669"/>
    <property type="project" value="UniProtKB-KW"/>
</dbReference>
<keyword evidence="2" id="KW-0479">Metal-binding</keyword>
<organism evidence="8">
    <name type="scientific">marine sediment metagenome</name>
    <dbReference type="NCBI Taxonomy" id="412755"/>
    <lineage>
        <taxon>unclassified sequences</taxon>
        <taxon>metagenomes</taxon>
        <taxon>ecological metagenomes</taxon>
    </lineage>
</organism>
<proteinExistence type="predicted"/>
<dbReference type="PANTHER" id="PTHR43255:SF1">
    <property type="entry name" value="IRON-SULFUR-BINDING OXIDOREDUCTASE FADF-RELATED"/>
    <property type="match status" value="1"/>
</dbReference>
<accession>A0A0F9PCU2</accession>
<dbReference type="GO" id="GO:0005886">
    <property type="term" value="C:plasma membrane"/>
    <property type="evidence" value="ECO:0007669"/>
    <property type="project" value="TreeGrafter"/>
</dbReference>
<name>A0A0F9PCU2_9ZZZZ</name>
<dbReference type="InterPro" id="IPR009051">
    <property type="entry name" value="Helical_ferredxn"/>
</dbReference>
<dbReference type="EMBL" id="LAZR01002600">
    <property type="protein sequence ID" value="KKN27974.1"/>
    <property type="molecule type" value="Genomic_DNA"/>
</dbReference>